<dbReference type="KEGG" id="dci:103509649"/>
<dbReference type="Proteomes" id="UP000079169">
    <property type="component" value="Unplaced"/>
</dbReference>
<reference evidence="3" key="1">
    <citation type="submission" date="2025-08" db="UniProtKB">
        <authorList>
            <consortium name="RefSeq"/>
        </authorList>
    </citation>
    <scope>IDENTIFICATION</scope>
</reference>
<dbReference type="Gene3D" id="3.30.70.270">
    <property type="match status" value="1"/>
</dbReference>
<dbReference type="RefSeq" id="XP_008472495.1">
    <property type="nucleotide sequence ID" value="XM_008474273.1"/>
</dbReference>
<dbReference type="AlphaFoldDB" id="A0A1S3D390"/>
<dbReference type="InterPro" id="IPR043128">
    <property type="entry name" value="Rev_trsase/Diguanyl_cyclase"/>
</dbReference>
<feature type="non-terminal residue" evidence="3">
    <location>
        <position position="1"/>
    </location>
</feature>
<dbReference type="PANTHER" id="PTHR19446">
    <property type="entry name" value="REVERSE TRANSCRIPTASES"/>
    <property type="match status" value="1"/>
</dbReference>
<dbReference type="OMA" id="NDWNGIV"/>
<dbReference type="STRING" id="121845.A0A1S3D390"/>
<sequence>HQNGKDPLLKLEFKRHVLQKLSVDSEQDLWKKSAKIITQVGKKILGKTSGKGGPQDKETWWWNDEVKVAIKKKKDMKKKWDLSGRDEDKREYREANKESTKAVAIAKVKELDEVYKELETPEGEKKIYRIAKARDLASKDLTHIRQVKNGDGLVLRDENAVKTRWREYFNTLLNKENPREAVEEREPNQGIVREIERSEVELALSSMKNGKAQMAYDRVPREEIWKCMRAKGTPEKYVRIVRDMYEDAVTKVRSSVGVTEEIPVQVCLQQGSALSPYLFDLIMDVLTEDVRKKAPWCMMFADDIVLCEESVEDMERELERWKIPAHISMLY</sequence>
<dbReference type="GeneID" id="103509649"/>
<evidence type="ECO:0000313" key="3">
    <source>
        <dbReference type="RefSeq" id="XP_008472495.1"/>
    </source>
</evidence>
<dbReference type="InterPro" id="IPR000477">
    <property type="entry name" value="RT_dom"/>
</dbReference>
<accession>A0A1S3D390</accession>
<dbReference type="Pfam" id="PF00078">
    <property type="entry name" value="RVT_1"/>
    <property type="match status" value="1"/>
</dbReference>
<feature type="domain" description="Reverse transcriptase" evidence="1">
    <location>
        <begin position="214"/>
        <end position="319"/>
    </location>
</feature>
<proteinExistence type="predicted"/>
<evidence type="ECO:0000259" key="1">
    <source>
        <dbReference type="Pfam" id="PF00078"/>
    </source>
</evidence>
<keyword evidence="2" id="KW-1185">Reference proteome</keyword>
<organism evidence="2 3">
    <name type="scientific">Diaphorina citri</name>
    <name type="common">Asian citrus psyllid</name>
    <dbReference type="NCBI Taxonomy" id="121845"/>
    <lineage>
        <taxon>Eukaryota</taxon>
        <taxon>Metazoa</taxon>
        <taxon>Ecdysozoa</taxon>
        <taxon>Arthropoda</taxon>
        <taxon>Hexapoda</taxon>
        <taxon>Insecta</taxon>
        <taxon>Pterygota</taxon>
        <taxon>Neoptera</taxon>
        <taxon>Paraneoptera</taxon>
        <taxon>Hemiptera</taxon>
        <taxon>Sternorrhyncha</taxon>
        <taxon>Psylloidea</taxon>
        <taxon>Psyllidae</taxon>
        <taxon>Diaphorininae</taxon>
        <taxon>Diaphorina</taxon>
    </lineage>
</organism>
<gene>
    <name evidence="3" type="primary">LOC103509649</name>
</gene>
<protein>
    <submittedName>
        <fullName evidence="3">Uncharacterized protein LOC103509649</fullName>
    </submittedName>
</protein>
<evidence type="ECO:0000313" key="2">
    <source>
        <dbReference type="Proteomes" id="UP000079169"/>
    </source>
</evidence>
<dbReference type="PaxDb" id="121845-A0A1S3D390"/>
<name>A0A1S3D390_DIACI</name>